<keyword evidence="3" id="KW-1185">Reference proteome</keyword>
<dbReference type="PATRIC" id="fig|520764.3.peg.304"/>
<dbReference type="Proteomes" id="UP000070427">
    <property type="component" value="Unassembled WGS sequence"/>
</dbReference>
<sequence>MLKVRIIKIRKMMLYVMTLLLLFASCTSGFVFIKKSVPVMGSIEESKGLKAVGNLDVRFFRAMFLWTVPAARACMPEDEVFFSFKEPLLKFPRNMINFNFFEPKNYLALQIPLMDLMEIEPATTPGVELPPEAVENEHEPPESPPPAPPEEEDIEIERITPAAGKPIVLIYHTHTTESYMPSKAYNYQPRDQAFHTTDLRFTVVRVGEVLSSELNKLGVKVLHDKTVHDVPTYMYSYSNSLKTLEKVLKENPSIQVVLDIHRDAPVSDPQKSREMTTVKIENKYYSRIMFVVGTDKTFPHPHWKENYKFALLLQEKLEELYPGITREIDLRQERFNQHVSKKALLVEIGSHGNTMEESMESARVLAKALSEVLKDLSKPQGE</sequence>
<evidence type="ECO:0008006" key="4">
    <source>
        <dbReference type="Google" id="ProtNLM"/>
    </source>
</evidence>
<evidence type="ECO:0000313" key="2">
    <source>
        <dbReference type="EMBL" id="KXG78529.1"/>
    </source>
</evidence>
<gene>
    <name evidence="2" type="ORF">AN618_02850</name>
</gene>
<protein>
    <recommendedName>
        <fullName evidence="4">Stage II sporulation protein P</fullName>
    </recommendedName>
</protein>
<dbReference type="OrthoDB" id="1633470at2"/>
<dbReference type="AlphaFoldDB" id="A0A140LDA4"/>
<proteinExistence type="predicted"/>
<dbReference type="FunCoup" id="A0A140LDA4">
    <property type="interactions" value="60"/>
</dbReference>
<dbReference type="InParanoid" id="A0A140LDA4"/>
<accession>A0A140LDA4</accession>
<dbReference type="STRING" id="520764.AN618_02850"/>
<feature type="region of interest" description="Disordered" evidence="1">
    <location>
        <begin position="124"/>
        <end position="151"/>
    </location>
</feature>
<evidence type="ECO:0000256" key="1">
    <source>
        <dbReference type="SAM" id="MobiDB-lite"/>
    </source>
</evidence>
<dbReference type="InterPro" id="IPR010897">
    <property type="entry name" value="Spore_II_P"/>
</dbReference>
<dbReference type="EMBL" id="LOED01000002">
    <property type="protein sequence ID" value="KXG78529.1"/>
    <property type="molecule type" value="Genomic_DNA"/>
</dbReference>
<dbReference type="RefSeq" id="WP_066351159.1">
    <property type="nucleotide sequence ID" value="NZ_LOED01000002.1"/>
</dbReference>
<dbReference type="PROSITE" id="PS51257">
    <property type="entry name" value="PROKAR_LIPOPROTEIN"/>
    <property type="match status" value="1"/>
</dbReference>
<dbReference type="NCBIfam" id="TIGR02867">
    <property type="entry name" value="spore_II_P"/>
    <property type="match status" value="1"/>
</dbReference>
<evidence type="ECO:0000313" key="3">
    <source>
        <dbReference type="Proteomes" id="UP000070427"/>
    </source>
</evidence>
<organism evidence="2 3">
    <name type="scientific">Fervidicola ferrireducens</name>
    <dbReference type="NCBI Taxonomy" id="520764"/>
    <lineage>
        <taxon>Bacteria</taxon>
        <taxon>Bacillati</taxon>
        <taxon>Bacillota</taxon>
        <taxon>Clostridia</taxon>
        <taxon>Thermosediminibacterales</taxon>
        <taxon>Thermosediminibacteraceae</taxon>
        <taxon>Fervidicola</taxon>
    </lineage>
</organism>
<dbReference type="Pfam" id="PF07454">
    <property type="entry name" value="SpoIIP"/>
    <property type="match status" value="1"/>
</dbReference>
<reference evidence="2 3" key="1">
    <citation type="submission" date="2015-12" db="EMBL/GenBank/DDBJ databases">
        <title>Draft genome sequnece of Fervidicola ferrireducens strain Y170.</title>
        <authorList>
            <person name="Patel B.K."/>
        </authorList>
    </citation>
    <scope>NUCLEOTIDE SEQUENCE [LARGE SCALE GENOMIC DNA]</scope>
    <source>
        <strain evidence="2 3">Y170</strain>
    </source>
</reference>
<comment type="caution">
    <text evidence="2">The sequence shown here is derived from an EMBL/GenBank/DDBJ whole genome shotgun (WGS) entry which is preliminary data.</text>
</comment>
<name>A0A140LDA4_9FIRM</name>